<evidence type="ECO:0000256" key="4">
    <source>
        <dbReference type="ARBA" id="ARBA00022989"/>
    </source>
</evidence>
<proteinExistence type="inferred from homology"/>
<comment type="subcellular location">
    <subcellularLocation>
        <location evidence="1">Membrane</location>
        <topology evidence="1">Multi-pass membrane protein</topology>
    </subcellularLocation>
</comment>
<keyword evidence="4 6" id="KW-1133">Transmembrane helix</keyword>
<keyword evidence="3 6" id="KW-0812">Transmembrane</keyword>
<evidence type="ECO:0000256" key="3">
    <source>
        <dbReference type="ARBA" id="ARBA00022692"/>
    </source>
</evidence>
<dbReference type="PANTHER" id="PTHR17920:SF3">
    <property type="entry name" value="TRANSMEMBRANE AND COILED-COIL DOMAIN-CONTAINING PROTEIN 4"/>
    <property type="match status" value="1"/>
</dbReference>
<protein>
    <recommendedName>
        <fullName evidence="9">Transmembrane and coiled-coil domain-containing protein 4</fullName>
    </recommendedName>
</protein>
<dbReference type="AlphaFoldDB" id="A0A9Q0RIF7"/>
<dbReference type="InterPro" id="IPR029058">
    <property type="entry name" value="AB_hydrolase_fold"/>
</dbReference>
<dbReference type="OMA" id="AGLYSYC"/>
<feature type="transmembrane region" description="Helical" evidence="6">
    <location>
        <begin position="210"/>
        <end position="232"/>
    </location>
</feature>
<dbReference type="Proteomes" id="UP001142055">
    <property type="component" value="Chromosome 3"/>
</dbReference>
<dbReference type="Pfam" id="PF05277">
    <property type="entry name" value="DUF726"/>
    <property type="match status" value="1"/>
</dbReference>
<sequence length="553" mass="60505">MGSQSKVTGESLLIGDLGDAGTYSLCGLCTLLFAKHLPEERHKTYVEKSVGELVSYFKFPTKVNESMKAMLVGEGGNHQALNSFIKLIHNEMEKKKIEPTRVVEDLVVFAVKDGVYDARLRVVLCKLALFIGVPLEEVELYEQSLVQMLTNDVKSEEDPDARRRNMNTKIKRYTLIALASVGGGVILGLTGGLSAPLIAAGATALTSGAAILGTPAGVAIIGSLFGVAGAGLTGFKMNKRVGNIEEFNFETITEGRSLHLTIAVSGWISENSDDAFSKPWENLANSQEQYCIRYESSYLLELGRAIDYFVGFAISMAAQEALKYTLLAGLITAIAWPTTLLTISSVIDNPWGVCIRRSAEVGKYLADILLSRQQGQRPVSLIGFSLGARVIFFCLEEMVSRKDSEGIIENVVLLGAPVSASTDRWAKILPIISGKIINGYCRDDWLLKFMYRTSTATMRIAGLQAIPVENKKLENKDLTHLIKGHMDYAQKIDSVLSELGIRINKTEEETATTEGDVEMNELTSANKNGNVKEVEEEDAFEVTEESVFLKSTE</sequence>
<dbReference type="OrthoDB" id="277931at2759"/>
<evidence type="ECO:0000313" key="7">
    <source>
        <dbReference type="EMBL" id="KAJ6216803.1"/>
    </source>
</evidence>
<evidence type="ECO:0000256" key="2">
    <source>
        <dbReference type="ARBA" id="ARBA00009824"/>
    </source>
</evidence>
<name>A0A9Q0RIF7_BLOTA</name>
<organism evidence="7 8">
    <name type="scientific">Blomia tropicalis</name>
    <name type="common">Mite</name>
    <dbReference type="NCBI Taxonomy" id="40697"/>
    <lineage>
        <taxon>Eukaryota</taxon>
        <taxon>Metazoa</taxon>
        <taxon>Ecdysozoa</taxon>
        <taxon>Arthropoda</taxon>
        <taxon>Chelicerata</taxon>
        <taxon>Arachnida</taxon>
        <taxon>Acari</taxon>
        <taxon>Acariformes</taxon>
        <taxon>Sarcoptiformes</taxon>
        <taxon>Astigmata</taxon>
        <taxon>Glycyphagoidea</taxon>
        <taxon>Echimyopodidae</taxon>
        <taxon>Blomia</taxon>
    </lineage>
</organism>
<comment type="similarity">
    <text evidence="2">Belongs to the TMCO4 family.</text>
</comment>
<evidence type="ECO:0000256" key="5">
    <source>
        <dbReference type="ARBA" id="ARBA00023136"/>
    </source>
</evidence>
<evidence type="ECO:0000256" key="1">
    <source>
        <dbReference type="ARBA" id="ARBA00004141"/>
    </source>
</evidence>
<gene>
    <name evidence="7" type="ORF">RDWZM_007960</name>
</gene>
<dbReference type="PANTHER" id="PTHR17920">
    <property type="entry name" value="TRANSMEMBRANE AND COILED-COIL DOMAIN-CONTAINING PROTEIN 4 TMCO4"/>
    <property type="match status" value="1"/>
</dbReference>
<evidence type="ECO:0000313" key="8">
    <source>
        <dbReference type="Proteomes" id="UP001142055"/>
    </source>
</evidence>
<feature type="transmembrane region" description="Helical" evidence="6">
    <location>
        <begin position="324"/>
        <end position="347"/>
    </location>
</feature>
<feature type="transmembrane region" description="Helical" evidence="6">
    <location>
        <begin position="173"/>
        <end position="198"/>
    </location>
</feature>
<dbReference type="InterPro" id="IPR007941">
    <property type="entry name" value="DUF726"/>
</dbReference>
<dbReference type="GO" id="GO:0016020">
    <property type="term" value="C:membrane"/>
    <property type="evidence" value="ECO:0007669"/>
    <property type="project" value="UniProtKB-SubCell"/>
</dbReference>
<comment type="caution">
    <text evidence="7">The sequence shown here is derived from an EMBL/GenBank/DDBJ whole genome shotgun (WGS) entry which is preliminary data.</text>
</comment>
<evidence type="ECO:0008006" key="9">
    <source>
        <dbReference type="Google" id="ProtNLM"/>
    </source>
</evidence>
<reference evidence="7" key="1">
    <citation type="submission" date="2022-12" db="EMBL/GenBank/DDBJ databases">
        <title>Genome assemblies of Blomia tropicalis.</title>
        <authorList>
            <person name="Cui Y."/>
        </authorList>
    </citation>
    <scope>NUCLEOTIDE SEQUENCE</scope>
    <source>
        <tissue evidence="7">Adult mites</tissue>
    </source>
</reference>
<dbReference type="SUPFAM" id="SSF53474">
    <property type="entry name" value="alpha/beta-Hydrolases"/>
    <property type="match status" value="1"/>
</dbReference>
<accession>A0A9Q0RIF7</accession>
<dbReference type="EMBL" id="JAPWDV010000003">
    <property type="protein sequence ID" value="KAJ6216803.1"/>
    <property type="molecule type" value="Genomic_DNA"/>
</dbReference>
<keyword evidence="8" id="KW-1185">Reference proteome</keyword>
<evidence type="ECO:0000256" key="6">
    <source>
        <dbReference type="SAM" id="Phobius"/>
    </source>
</evidence>
<keyword evidence="5 6" id="KW-0472">Membrane</keyword>